<accession>A0A6J6E9B2</accession>
<dbReference type="AlphaFoldDB" id="A0A6J6E9B2"/>
<sequence length="47" mass="5289">MWVDHARKNVKTCCVEDLAGIYRRTGLNDCRDDSIFDSNVNLSNSVG</sequence>
<gene>
    <name evidence="1" type="ORF">UFOPK1591_01293</name>
</gene>
<organism evidence="1">
    <name type="scientific">freshwater metagenome</name>
    <dbReference type="NCBI Taxonomy" id="449393"/>
    <lineage>
        <taxon>unclassified sequences</taxon>
        <taxon>metagenomes</taxon>
        <taxon>ecological metagenomes</taxon>
    </lineage>
</organism>
<evidence type="ECO:0000313" key="1">
    <source>
        <dbReference type="EMBL" id="CAB4570883.1"/>
    </source>
</evidence>
<protein>
    <submittedName>
        <fullName evidence="1">Unannotated protein</fullName>
    </submittedName>
</protein>
<reference evidence="1" key="1">
    <citation type="submission" date="2020-05" db="EMBL/GenBank/DDBJ databases">
        <authorList>
            <person name="Chiriac C."/>
            <person name="Salcher M."/>
            <person name="Ghai R."/>
            <person name="Kavagutti S V."/>
        </authorList>
    </citation>
    <scope>NUCLEOTIDE SEQUENCE</scope>
</reference>
<dbReference type="EMBL" id="CAEZTD010000125">
    <property type="protein sequence ID" value="CAB4570883.1"/>
    <property type="molecule type" value="Genomic_DNA"/>
</dbReference>
<name>A0A6J6E9B2_9ZZZZ</name>
<proteinExistence type="predicted"/>